<feature type="domain" description="G-protein coupled receptors family 1 profile" evidence="6">
    <location>
        <begin position="54"/>
        <end position="326"/>
    </location>
</feature>
<proteinExistence type="predicted"/>
<evidence type="ECO:0000256" key="4">
    <source>
        <dbReference type="ARBA" id="ARBA00023136"/>
    </source>
</evidence>
<dbReference type="PANTHER" id="PTHR46273">
    <property type="entry name" value="MYOSUPPRESSIN RECEPTOR 1, ISOFORM B-RELATED"/>
    <property type="match status" value="1"/>
</dbReference>
<feature type="transmembrane region" description="Helical" evidence="5">
    <location>
        <begin position="42"/>
        <end position="61"/>
    </location>
</feature>
<dbReference type="Pfam" id="PF10324">
    <property type="entry name" value="7TM_GPCR_Srw"/>
    <property type="match status" value="2"/>
</dbReference>
<evidence type="ECO:0000313" key="7">
    <source>
        <dbReference type="Proteomes" id="UP000046393"/>
    </source>
</evidence>
<feature type="transmembrane region" description="Helical" evidence="5">
    <location>
        <begin position="307"/>
        <end position="329"/>
    </location>
</feature>
<reference evidence="8" key="1">
    <citation type="submission" date="2016-04" db="UniProtKB">
        <authorList>
            <consortium name="WormBaseParasite"/>
        </authorList>
    </citation>
    <scope>IDENTIFICATION</scope>
</reference>
<dbReference type="GO" id="GO:0008528">
    <property type="term" value="F:G protein-coupled peptide receptor activity"/>
    <property type="evidence" value="ECO:0007669"/>
    <property type="project" value="InterPro"/>
</dbReference>
<organism evidence="7 8">
    <name type="scientific">Syphacia muris</name>
    <dbReference type="NCBI Taxonomy" id="451379"/>
    <lineage>
        <taxon>Eukaryota</taxon>
        <taxon>Metazoa</taxon>
        <taxon>Ecdysozoa</taxon>
        <taxon>Nematoda</taxon>
        <taxon>Chromadorea</taxon>
        <taxon>Rhabditida</taxon>
        <taxon>Spirurina</taxon>
        <taxon>Oxyuridomorpha</taxon>
        <taxon>Oxyuroidea</taxon>
        <taxon>Oxyuridae</taxon>
        <taxon>Syphacia</taxon>
    </lineage>
</organism>
<feature type="transmembrane region" description="Helical" evidence="5">
    <location>
        <begin position="271"/>
        <end position="295"/>
    </location>
</feature>
<dbReference type="InterPro" id="IPR000276">
    <property type="entry name" value="GPCR_Rhodpsn"/>
</dbReference>
<dbReference type="InterPro" id="IPR053219">
    <property type="entry name" value="GPCR_Dmsr-1"/>
</dbReference>
<dbReference type="PROSITE" id="PS50262">
    <property type="entry name" value="G_PROTEIN_RECEP_F1_2"/>
    <property type="match status" value="1"/>
</dbReference>
<comment type="subcellular location">
    <subcellularLocation>
        <location evidence="1">Membrane</location>
    </subcellularLocation>
</comment>
<keyword evidence="7" id="KW-1185">Reference proteome</keyword>
<dbReference type="AlphaFoldDB" id="A0A158R4L8"/>
<feature type="transmembrane region" description="Helical" evidence="5">
    <location>
        <begin position="111"/>
        <end position="129"/>
    </location>
</feature>
<dbReference type="PANTHER" id="PTHR46273:SF14">
    <property type="entry name" value="G-PROTEIN COUPLED RECEPTOR DMSR-1"/>
    <property type="match status" value="1"/>
</dbReference>
<dbReference type="Proteomes" id="UP000046393">
    <property type="component" value="Unplaced"/>
</dbReference>
<dbReference type="GO" id="GO:0005886">
    <property type="term" value="C:plasma membrane"/>
    <property type="evidence" value="ECO:0007669"/>
    <property type="project" value="TreeGrafter"/>
</dbReference>
<evidence type="ECO:0000256" key="2">
    <source>
        <dbReference type="ARBA" id="ARBA00022692"/>
    </source>
</evidence>
<keyword evidence="2 5" id="KW-0812">Transmembrane</keyword>
<evidence type="ECO:0000256" key="1">
    <source>
        <dbReference type="ARBA" id="ARBA00004370"/>
    </source>
</evidence>
<protein>
    <submittedName>
        <fullName evidence="8">G_PROTEIN_RECEP_F1_2 domain-containing protein</fullName>
    </submittedName>
</protein>
<sequence length="410" mass="47117">MEENHTEVCDTVFFLQLPAESFIYDWLDKIHTFYSVKELHTHISIVMCIIGTICNFCNIVVLTRKTMRAPVNMILTAMACCDTVVLFSNLIYTTHYKYIAYEYCTPANWSYGWVMFLIAHNVVVFQICLKHSYIAIASVIIFVTVFNGPNFLIYKIREDKLSESCEIRDERYVDEPAYIPDQSDLAKRANCLLLRLAVWISGVVFKVVPCILLTIFICLLMKILNEVKKNRIRLAMNNHCDSGTSSFSFPNNHLTKVQRFPYRTDRTTRMLLAIVIVFLLTEIPQGILAISLGIFSDDFRYKIYMKIGDILDLLSLCNACTTFIIYCSMSGQFRNEFQRVFLPFLNMFPPLPSARRSSETLAFKFCNVKSEDPQNGCNNASRDRSTTVRSAVSGNSYNWIKNNGHSKLAE</sequence>
<name>A0A158R4L8_9BILA</name>
<dbReference type="InterPro" id="IPR019427">
    <property type="entry name" value="7TM_GPCR_serpentine_rcpt_Srw"/>
</dbReference>
<dbReference type="InterPro" id="IPR017452">
    <property type="entry name" value="GPCR_Rhodpsn_7TM"/>
</dbReference>
<keyword evidence="3 5" id="KW-1133">Transmembrane helix</keyword>
<dbReference type="Gene3D" id="1.20.1070.10">
    <property type="entry name" value="Rhodopsin 7-helix transmembrane proteins"/>
    <property type="match status" value="1"/>
</dbReference>
<evidence type="ECO:0000256" key="3">
    <source>
        <dbReference type="ARBA" id="ARBA00022989"/>
    </source>
</evidence>
<feature type="transmembrane region" description="Helical" evidence="5">
    <location>
        <begin position="134"/>
        <end position="154"/>
    </location>
</feature>
<feature type="transmembrane region" description="Helical" evidence="5">
    <location>
        <begin position="196"/>
        <end position="224"/>
    </location>
</feature>
<dbReference type="CDD" id="cd14978">
    <property type="entry name" value="7tmA_FMRFamide_R-like"/>
    <property type="match status" value="1"/>
</dbReference>
<keyword evidence="4 5" id="KW-0472">Membrane</keyword>
<evidence type="ECO:0000259" key="6">
    <source>
        <dbReference type="PROSITE" id="PS50262"/>
    </source>
</evidence>
<dbReference type="WBParaSite" id="SMUV_0000374601-mRNA-1">
    <property type="protein sequence ID" value="SMUV_0000374601-mRNA-1"/>
    <property type="gene ID" value="SMUV_0000374601"/>
</dbReference>
<dbReference type="SMART" id="SM01381">
    <property type="entry name" value="7TM_GPCR_Srsx"/>
    <property type="match status" value="1"/>
</dbReference>
<feature type="transmembrane region" description="Helical" evidence="5">
    <location>
        <begin position="73"/>
        <end position="91"/>
    </location>
</feature>
<dbReference type="SUPFAM" id="SSF81321">
    <property type="entry name" value="Family A G protein-coupled receptor-like"/>
    <property type="match status" value="1"/>
</dbReference>
<evidence type="ECO:0000256" key="5">
    <source>
        <dbReference type="SAM" id="Phobius"/>
    </source>
</evidence>
<accession>A0A158R4L8</accession>
<dbReference type="STRING" id="451379.A0A158R4L8"/>
<evidence type="ECO:0000313" key="8">
    <source>
        <dbReference type="WBParaSite" id="SMUV_0000374601-mRNA-1"/>
    </source>
</evidence>